<dbReference type="PANTHER" id="PTHR39596">
    <property type="match status" value="1"/>
</dbReference>
<evidence type="ECO:0000313" key="2">
    <source>
        <dbReference type="Proteomes" id="UP001321760"/>
    </source>
</evidence>
<organism evidence="1 2">
    <name type="scientific">Podospora aff. communis PSN243</name>
    <dbReference type="NCBI Taxonomy" id="3040156"/>
    <lineage>
        <taxon>Eukaryota</taxon>
        <taxon>Fungi</taxon>
        <taxon>Dikarya</taxon>
        <taxon>Ascomycota</taxon>
        <taxon>Pezizomycotina</taxon>
        <taxon>Sordariomycetes</taxon>
        <taxon>Sordariomycetidae</taxon>
        <taxon>Sordariales</taxon>
        <taxon>Podosporaceae</taxon>
        <taxon>Podospora</taxon>
    </lineage>
</organism>
<evidence type="ECO:0008006" key="3">
    <source>
        <dbReference type="Google" id="ProtNLM"/>
    </source>
</evidence>
<proteinExistence type="predicted"/>
<reference evidence="1" key="1">
    <citation type="journal article" date="2023" name="Mol. Phylogenet. Evol.">
        <title>Genome-scale phylogeny and comparative genomics of the fungal order Sordariales.</title>
        <authorList>
            <person name="Hensen N."/>
            <person name="Bonometti L."/>
            <person name="Westerberg I."/>
            <person name="Brannstrom I.O."/>
            <person name="Guillou S."/>
            <person name="Cros-Aarteil S."/>
            <person name="Calhoun S."/>
            <person name="Haridas S."/>
            <person name="Kuo A."/>
            <person name="Mondo S."/>
            <person name="Pangilinan J."/>
            <person name="Riley R."/>
            <person name="LaButti K."/>
            <person name="Andreopoulos B."/>
            <person name="Lipzen A."/>
            <person name="Chen C."/>
            <person name="Yan M."/>
            <person name="Daum C."/>
            <person name="Ng V."/>
            <person name="Clum A."/>
            <person name="Steindorff A."/>
            <person name="Ohm R.A."/>
            <person name="Martin F."/>
            <person name="Silar P."/>
            <person name="Natvig D.O."/>
            <person name="Lalanne C."/>
            <person name="Gautier V."/>
            <person name="Ament-Velasquez S.L."/>
            <person name="Kruys A."/>
            <person name="Hutchinson M.I."/>
            <person name="Powell A.J."/>
            <person name="Barry K."/>
            <person name="Miller A.N."/>
            <person name="Grigoriev I.V."/>
            <person name="Debuchy R."/>
            <person name="Gladieux P."/>
            <person name="Hiltunen Thoren M."/>
            <person name="Johannesson H."/>
        </authorList>
    </citation>
    <scope>NUCLEOTIDE SEQUENCE</scope>
    <source>
        <strain evidence="1">PSN243</strain>
    </source>
</reference>
<name>A0AAV9GIQ0_9PEZI</name>
<gene>
    <name evidence="1" type="ORF">QBC34DRAFT_450366</name>
</gene>
<dbReference type="PANTHER" id="PTHR39596:SF2">
    <property type="entry name" value="HET DOMAIN PROTEIN (AFU_ORTHOLOGUE AFUA_1G17550)-RELATED"/>
    <property type="match status" value="1"/>
</dbReference>
<protein>
    <recommendedName>
        <fullName evidence="3">Heterokaryon incompatibility domain-containing protein</fullName>
    </recommendedName>
</protein>
<keyword evidence="2" id="KW-1185">Reference proteome</keyword>
<sequence length="623" mass="70801">MEHLPSTSSRACVRFIVGRRWKHTYDKAGFSNFLNRHGLLDNNSGDLNINSGRMGLLEARTFLYSWMYVGTVHEILGDVLDDFVIDLSNGDTVVTTAYLNAHLKTWARKIASLPPSTALSELEGAESCLNQVFALLLKHHKSNYVSSNWALTADMTLSVGLLAEALDEERRSLSALYGPSTSGHRDRRLWEIALPETLDLGMLLDGWCPNHIKMCRTAFGLSATFYASLLSRPHQRVHNLCSEDECRAYEMPSRTYTTKHIQDSCICHHVEAPYNRLESMLRAGRIPLVCLDWTSESSSPSIKLFEWKPGRNFIAISHVWSHGLGNAETNSLPVCQLLKIESLVAKTSKSRVRQFFWIDTLSVAREPQALRRLAIEDIRRVYELADKVLVLDEELLASQISGSTHEETLMRINLSGWMRRLWTLHEQVRSNEIHFQFADGTYAANRFLEHFDNEARACQGHENLAFRNVVAARAIGIFRHVSCLKLEVDGPTRMARLWNLLRWRHLSWASDETVCMANMLGVSPETVKGLLAIPTGLRMPRFLDLFTVYPSALLFLQVPRLKRDGWRHLQEQASLGAWDTSVGIKTRHGLIVSCAHILLHSTDCSLFKNGRQFYLHPLVEQRT</sequence>
<accession>A0AAV9GIQ0</accession>
<dbReference type="EMBL" id="MU865951">
    <property type="protein sequence ID" value="KAK4447247.1"/>
    <property type="molecule type" value="Genomic_DNA"/>
</dbReference>
<dbReference type="Proteomes" id="UP001321760">
    <property type="component" value="Unassembled WGS sequence"/>
</dbReference>
<dbReference type="AlphaFoldDB" id="A0AAV9GIQ0"/>
<evidence type="ECO:0000313" key="1">
    <source>
        <dbReference type="EMBL" id="KAK4447247.1"/>
    </source>
</evidence>
<comment type="caution">
    <text evidence="1">The sequence shown here is derived from an EMBL/GenBank/DDBJ whole genome shotgun (WGS) entry which is preliminary data.</text>
</comment>
<reference evidence="1" key="2">
    <citation type="submission" date="2023-05" db="EMBL/GenBank/DDBJ databases">
        <authorList>
            <consortium name="Lawrence Berkeley National Laboratory"/>
            <person name="Steindorff A."/>
            <person name="Hensen N."/>
            <person name="Bonometti L."/>
            <person name="Westerberg I."/>
            <person name="Brannstrom I.O."/>
            <person name="Guillou S."/>
            <person name="Cros-Aarteil S."/>
            <person name="Calhoun S."/>
            <person name="Haridas S."/>
            <person name="Kuo A."/>
            <person name="Mondo S."/>
            <person name="Pangilinan J."/>
            <person name="Riley R."/>
            <person name="Labutti K."/>
            <person name="Andreopoulos B."/>
            <person name="Lipzen A."/>
            <person name="Chen C."/>
            <person name="Yanf M."/>
            <person name="Daum C."/>
            <person name="Ng V."/>
            <person name="Clum A."/>
            <person name="Ohm R."/>
            <person name="Martin F."/>
            <person name="Silar P."/>
            <person name="Natvig D."/>
            <person name="Lalanne C."/>
            <person name="Gautier V."/>
            <person name="Ament-Velasquez S.L."/>
            <person name="Kruys A."/>
            <person name="Hutchinson M.I."/>
            <person name="Powell A.J."/>
            <person name="Barry K."/>
            <person name="Miller A.N."/>
            <person name="Grigoriev I.V."/>
            <person name="Debuchy R."/>
            <person name="Gladieux P."/>
            <person name="Thoren M.H."/>
            <person name="Johannesson H."/>
        </authorList>
    </citation>
    <scope>NUCLEOTIDE SEQUENCE</scope>
    <source>
        <strain evidence="1">PSN243</strain>
    </source>
</reference>